<organism evidence="3 4">
    <name type="scientific">Candidatus Contendobacter odensis Run_B_J11</name>
    <dbReference type="NCBI Taxonomy" id="1400861"/>
    <lineage>
        <taxon>Bacteria</taxon>
        <taxon>Pseudomonadati</taxon>
        <taxon>Pseudomonadota</taxon>
        <taxon>Gammaproteobacteria</taxon>
        <taxon>Candidatus Competibacteraceae</taxon>
        <taxon>Candidatus Contendibacter</taxon>
    </lineage>
</organism>
<sequence>MLSCQGFAACAGLGFPGWHAVLSTRARVTLNSRPSSVEDVRMTQRRSKLGYVSELDGLRGAAILGVMGFHADTPFLKGCFIGVDIFFVLSGFLITTLLIQEFDESGSVSLKNFYMRRVLRLGPALIALLIVFCLASFAVLSEEKASRNYVDVIISLAYLSNWARAFSIHPPDFLGHTWSLSIEEQFYIAWPIILLTILRVSKKRPHVVIIAATIALLSWIFRVYLSINSAPPERLYNGLDTRADTLMVGCTLGLWLSSGLATEKAKKILQKHLVVIAPISMVFLLAVSTLSYWRDPWMYYFGFVIVELLTTALVLDVLINPQSIIRKVLAMKWLVWVGSISYGLYLWHYPIYRTMSALGFYRLDIITVGSLVTFIVAVFSYYVMERPLLKLKKRFTSERYQRG</sequence>
<name>A0A7U7GEE3_9GAMM</name>
<keyword evidence="4" id="KW-1185">Reference proteome</keyword>
<feature type="transmembrane region" description="Helical" evidence="1">
    <location>
        <begin position="118"/>
        <end position="140"/>
    </location>
</feature>
<dbReference type="GO" id="GO:0016020">
    <property type="term" value="C:membrane"/>
    <property type="evidence" value="ECO:0007669"/>
    <property type="project" value="TreeGrafter"/>
</dbReference>
<feature type="transmembrane region" description="Helical" evidence="1">
    <location>
        <begin position="360"/>
        <end position="384"/>
    </location>
</feature>
<dbReference type="AlphaFoldDB" id="A0A7U7GEE3"/>
<comment type="caution">
    <text evidence="3">The sequence shown here is derived from an EMBL/GenBank/DDBJ whole genome shotgun (WGS) entry which is preliminary data.</text>
</comment>
<dbReference type="Pfam" id="PF01757">
    <property type="entry name" value="Acyl_transf_3"/>
    <property type="match status" value="1"/>
</dbReference>
<dbReference type="Proteomes" id="UP000019184">
    <property type="component" value="Unassembled WGS sequence"/>
</dbReference>
<evidence type="ECO:0000313" key="3">
    <source>
        <dbReference type="EMBL" id="CDH46855.1"/>
    </source>
</evidence>
<dbReference type="PANTHER" id="PTHR23028">
    <property type="entry name" value="ACETYLTRANSFERASE"/>
    <property type="match status" value="1"/>
</dbReference>
<accession>A0A7U7GEE3</accession>
<feature type="transmembrane region" description="Helical" evidence="1">
    <location>
        <begin position="207"/>
        <end position="225"/>
    </location>
</feature>
<keyword evidence="3" id="KW-0012">Acyltransferase</keyword>
<feature type="transmembrane region" description="Helical" evidence="1">
    <location>
        <begin position="245"/>
        <end position="261"/>
    </location>
</feature>
<reference evidence="3 4" key="1">
    <citation type="journal article" date="2014" name="ISME J.">
        <title>Candidatus Competibacter-lineage genomes retrieved from metagenomes reveal functional metabolic diversity.</title>
        <authorList>
            <person name="McIlroy S.J."/>
            <person name="Albertsen M."/>
            <person name="Andresen E.K."/>
            <person name="Saunders A.M."/>
            <person name="Kristiansen R."/>
            <person name="Stokholm-Bjerregaard M."/>
            <person name="Nielsen K.L."/>
            <person name="Nielsen P.H."/>
        </authorList>
    </citation>
    <scope>NUCLEOTIDE SEQUENCE [LARGE SCALE GENOMIC DNA]</scope>
    <source>
        <strain evidence="3 4">Run_B_J11</strain>
    </source>
</reference>
<keyword evidence="1" id="KW-1133">Transmembrane helix</keyword>
<dbReference type="GO" id="GO:0016747">
    <property type="term" value="F:acyltransferase activity, transferring groups other than amino-acyl groups"/>
    <property type="evidence" value="ECO:0007669"/>
    <property type="project" value="InterPro"/>
</dbReference>
<dbReference type="InterPro" id="IPR050879">
    <property type="entry name" value="Acyltransferase_3"/>
</dbReference>
<feature type="transmembrane region" description="Helical" evidence="1">
    <location>
        <begin position="273"/>
        <end position="293"/>
    </location>
</feature>
<proteinExistence type="predicted"/>
<feature type="transmembrane region" description="Helical" evidence="1">
    <location>
        <begin position="331"/>
        <end position="348"/>
    </location>
</feature>
<dbReference type="InterPro" id="IPR002656">
    <property type="entry name" value="Acyl_transf_3_dom"/>
</dbReference>
<feature type="transmembrane region" description="Helical" evidence="1">
    <location>
        <begin position="75"/>
        <end position="98"/>
    </location>
</feature>
<dbReference type="PANTHER" id="PTHR23028:SF53">
    <property type="entry name" value="ACYL_TRANSF_3 DOMAIN-CONTAINING PROTEIN"/>
    <property type="match status" value="1"/>
</dbReference>
<feature type="domain" description="Acyltransferase 3" evidence="2">
    <location>
        <begin position="54"/>
        <end position="380"/>
    </location>
</feature>
<evidence type="ECO:0000313" key="4">
    <source>
        <dbReference type="Proteomes" id="UP000019184"/>
    </source>
</evidence>
<evidence type="ECO:0000256" key="1">
    <source>
        <dbReference type="SAM" id="Phobius"/>
    </source>
</evidence>
<protein>
    <submittedName>
        <fullName evidence="3">Acyltransferase 3</fullName>
    </submittedName>
</protein>
<dbReference type="EMBL" id="CBTK010000280">
    <property type="protein sequence ID" value="CDH46855.1"/>
    <property type="molecule type" value="Genomic_DNA"/>
</dbReference>
<gene>
    <name evidence="3" type="ORF">BN874_630001</name>
</gene>
<keyword evidence="3" id="KW-0808">Transferase</keyword>
<dbReference type="GO" id="GO:0009103">
    <property type="term" value="P:lipopolysaccharide biosynthetic process"/>
    <property type="evidence" value="ECO:0007669"/>
    <property type="project" value="TreeGrafter"/>
</dbReference>
<keyword evidence="1" id="KW-0472">Membrane</keyword>
<keyword evidence="1" id="KW-0812">Transmembrane</keyword>
<feature type="transmembrane region" description="Helical" evidence="1">
    <location>
        <begin position="299"/>
        <end position="319"/>
    </location>
</feature>
<evidence type="ECO:0000259" key="2">
    <source>
        <dbReference type="Pfam" id="PF01757"/>
    </source>
</evidence>